<dbReference type="CDD" id="cd02035">
    <property type="entry name" value="ArsA"/>
    <property type="match status" value="1"/>
</dbReference>
<dbReference type="SUPFAM" id="SSF52540">
    <property type="entry name" value="P-loop containing nucleoside triphosphate hydrolases"/>
    <property type="match status" value="1"/>
</dbReference>
<evidence type="ECO:0000259" key="4">
    <source>
        <dbReference type="Pfam" id="PF02374"/>
    </source>
</evidence>
<accession>A0A017T4Z4</accession>
<dbReference type="EC" id="7.3.2.7" evidence="3"/>
<evidence type="ECO:0000256" key="2">
    <source>
        <dbReference type="ARBA" id="ARBA00052296"/>
    </source>
</evidence>
<dbReference type="OrthoDB" id="5242836at2"/>
<dbReference type="RefSeq" id="WP_044245736.1">
    <property type="nucleotide sequence ID" value="NZ_ASRX01000044.1"/>
</dbReference>
<dbReference type="Pfam" id="PF02374">
    <property type="entry name" value="ArsA_ATPase"/>
    <property type="match status" value="1"/>
</dbReference>
<keyword evidence="6" id="KW-1185">Reference proteome</keyword>
<dbReference type="GO" id="GO:0015446">
    <property type="term" value="F:ATPase-coupled arsenite transmembrane transporter activity"/>
    <property type="evidence" value="ECO:0007669"/>
    <property type="project" value="UniProtKB-EC"/>
</dbReference>
<name>A0A017T4Z4_9BACT</name>
<comment type="similarity">
    <text evidence="1">Belongs to the arsA ATPase family.</text>
</comment>
<evidence type="ECO:0000256" key="1">
    <source>
        <dbReference type="ARBA" id="ARBA00011040"/>
    </source>
</evidence>
<proteinExistence type="inferred from homology"/>
<dbReference type="Proteomes" id="UP000019678">
    <property type="component" value="Unassembled WGS sequence"/>
</dbReference>
<protein>
    <recommendedName>
        <fullName evidence="3">arsenite-transporting ATPase</fullName>
        <ecNumber evidence="3">7.3.2.7</ecNumber>
    </recommendedName>
</protein>
<evidence type="ECO:0000313" key="5">
    <source>
        <dbReference type="EMBL" id="EYF03621.1"/>
    </source>
</evidence>
<dbReference type="AlphaFoldDB" id="A0A017T4Z4"/>
<organism evidence="5 6">
    <name type="scientific">Chondromyces apiculatus DSM 436</name>
    <dbReference type="NCBI Taxonomy" id="1192034"/>
    <lineage>
        <taxon>Bacteria</taxon>
        <taxon>Pseudomonadati</taxon>
        <taxon>Myxococcota</taxon>
        <taxon>Polyangia</taxon>
        <taxon>Polyangiales</taxon>
        <taxon>Polyangiaceae</taxon>
        <taxon>Chondromyces</taxon>
    </lineage>
</organism>
<dbReference type="STRING" id="1192034.CAP_5412"/>
<dbReference type="PANTHER" id="PTHR10803">
    <property type="entry name" value="ARSENICAL PUMP-DRIVING ATPASE ARSENITE-TRANSLOCATING ATPASE"/>
    <property type="match status" value="1"/>
</dbReference>
<dbReference type="Gene3D" id="3.40.50.300">
    <property type="entry name" value="P-loop containing nucleotide triphosphate hydrolases"/>
    <property type="match status" value="1"/>
</dbReference>
<dbReference type="InterPro" id="IPR025723">
    <property type="entry name" value="ArsA/GET3_ATPase-like"/>
</dbReference>
<gene>
    <name evidence="5" type="ORF">CAP_5412</name>
</gene>
<comment type="caution">
    <text evidence="5">The sequence shown here is derived from an EMBL/GenBank/DDBJ whole genome shotgun (WGS) entry which is preliminary data.</text>
</comment>
<dbReference type="GO" id="GO:0005524">
    <property type="term" value="F:ATP binding"/>
    <property type="evidence" value="ECO:0007669"/>
    <property type="project" value="InterPro"/>
</dbReference>
<dbReference type="InterPro" id="IPR016300">
    <property type="entry name" value="ATPase_ArsA/GET3"/>
</dbReference>
<reference evidence="5 6" key="1">
    <citation type="submission" date="2013-05" db="EMBL/GenBank/DDBJ databases">
        <title>Genome assembly of Chondromyces apiculatus DSM 436.</title>
        <authorList>
            <person name="Sharma G."/>
            <person name="Khatri I."/>
            <person name="Kaur C."/>
            <person name="Mayilraj S."/>
            <person name="Subramanian S."/>
        </authorList>
    </citation>
    <scope>NUCLEOTIDE SEQUENCE [LARGE SCALE GENOMIC DNA]</scope>
    <source>
        <strain evidence="5 6">DSM 436</strain>
    </source>
</reference>
<dbReference type="PANTHER" id="PTHR10803:SF3">
    <property type="entry name" value="ATPASE GET3"/>
    <property type="match status" value="1"/>
</dbReference>
<evidence type="ECO:0000256" key="3">
    <source>
        <dbReference type="ARBA" id="ARBA00066752"/>
    </source>
</evidence>
<comment type="catalytic activity">
    <reaction evidence="2">
        <text>arsenite(in) + ATP + H2O = arsenite(out) + ADP + phosphate + H(+)</text>
        <dbReference type="Rhea" id="RHEA:11348"/>
        <dbReference type="ChEBI" id="CHEBI:15377"/>
        <dbReference type="ChEBI" id="CHEBI:15378"/>
        <dbReference type="ChEBI" id="CHEBI:29242"/>
        <dbReference type="ChEBI" id="CHEBI:30616"/>
        <dbReference type="ChEBI" id="CHEBI:43474"/>
        <dbReference type="ChEBI" id="CHEBI:456216"/>
        <dbReference type="EC" id="7.3.2.7"/>
    </reaction>
</comment>
<dbReference type="GO" id="GO:0016887">
    <property type="term" value="F:ATP hydrolysis activity"/>
    <property type="evidence" value="ECO:0007669"/>
    <property type="project" value="InterPro"/>
</dbReference>
<dbReference type="EMBL" id="ASRX01000044">
    <property type="protein sequence ID" value="EYF03621.1"/>
    <property type="molecule type" value="Genomic_DNA"/>
</dbReference>
<evidence type="ECO:0000313" key="6">
    <source>
        <dbReference type="Proteomes" id="UP000019678"/>
    </source>
</evidence>
<dbReference type="eggNOG" id="COG0003">
    <property type="taxonomic scope" value="Bacteria"/>
</dbReference>
<feature type="domain" description="ArsA/GET3 Anion-transporting ATPase-like" evidence="4">
    <location>
        <begin position="26"/>
        <end position="178"/>
    </location>
</feature>
<sequence>MTKSPKNPSQSARSDVSAAPVLEDRRFLFVCGKGGVGKTTVSGALALAFASRGKRVLVAMCNTKERLSAILGSPPIGDEIMQVSERVWAVNISPDKALREYGEMVLKVKAVAHAVFDNKYTKTFFRAVPGLSEWAMLGKAWFHTTETLPDGSFRYDVVILDAPATGHGMEMLRVPRIILDVAPAGALRRDAEAAWEMFRDPARAGVVVVTLPEELPATESVELTTAIRSDLGLPVHRLVINAAMAPLFSAAERERLLGDARLLDIEAPLLNTGTPRLALVAGARRAMREAVQHETLERLRHAIDLPMVTLPFLLDEASTPAGTRRLAKRL</sequence>
<dbReference type="InterPro" id="IPR027417">
    <property type="entry name" value="P-loop_NTPase"/>
</dbReference>